<dbReference type="KEGG" id="mhk:DFR87_00320"/>
<keyword evidence="1" id="KW-0472">Membrane</keyword>
<evidence type="ECO:0000256" key="1">
    <source>
        <dbReference type="SAM" id="Phobius"/>
    </source>
</evidence>
<dbReference type="STRING" id="1293036.GCA_001315825_02545"/>
<keyword evidence="3" id="KW-1185">Reference proteome</keyword>
<reference evidence="3" key="3">
    <citation type="submission" date="2020-03" db="EMBL/GenBank/DDBJ databases">
        <title>Sequencing and Assembly of Multiple Reported Metal-Biooxidizing Members of the Extremely Thermoacidophilic Archaeal Family Sulfolobaceae.</title>
        <authorList>
            <person name="Counts J.A."/>
            <person name="Kelly R.M."/>
        </authorList>
    </citation>
    <scope>NUCLEOTIDE SEQUENCE [LARGE SCALE GENOMIC DNA]</scope>
    <source>
        <strain evidence="3">HO1-1</strain>
    </source>
</reference>
<feature type="transmembrane region" description="Helical" evidence="1">
    <location>
        <begin position="43"/>
        <end position="62"/>
    </location>
</feature>
<name>A0A2U9IQT4_9CREN</name>
<sequence length="365" mass="40205">MKSGLILLLLGIAFLMLGGVPAVLNFMDNQGFPVPLPTTLFSAHWFLMIYGFFLLLIGNELLVALSNEWSGRTAPTWLILVFGVTVLIGNVLQEAGSILSYYVILLALVILMNYSRTYLSTSKIGLRPTAYNYLLFVTLLISSLVVSFQAVFDLPWLGLIFPSLTIFAIMSRDLGLVLGGKRINQGEMTLAYLFLALGLLSYGSSLSPISMILAWVLSLHASGIPWAKGRRYPRVALSLAWAWLLVSALAQGNYDSFIHSIALGFLFNTVFGVDSVLMDMLIGVFGRRVSVKPSYLPLVLLNLGLIMRIAFDLGMSSPILFLSAPLQGIGILSFYVLTFRQVIPQVRNIDKSKDLIIKGERPNRS</sequence>
<gene>
    <name evidence="2" type="ORF">DFR87_00320</name>
</gene>
<keyword evidence="1" id="KW-0812">Transmembrane</keyword>
<dbReference type="GeneID" id="36833740"/>
<feature type="transmembrane region" description="Helical" evidence="1">
    <location>
        <begin position="131"/>
        <end position="150"/>
    </location>
</feature>
<feature type="transmembrane region" description="Helical" evidence="1">
    <location>
        <begin position="317"/>
        <end position="337"/>
    </location>
</feature>
<dbReference type="AlphaFoldDB" id="A0A2U9IQT4"/>
<dbReference type="RefSeq" id="WP_054837171.1">
    <property type="nucleotide sequence ID" value="NZ_BBBA01000029.1"/>
</dbReference>
<proteinExistence type="predicted"/>
<feature type="transmembrane region" description="Helical" evidence="1">
    <location>
        <begin position="234"/>
        <end position="251"/>
    </location>
</feature>
<reference evidence="2 3" key="1">
    <citation type="submission" date="2018-05" db="EMBL/GenBank/DDBJ databases">
        <title>Complete Genome Sequences of Extremely Thermoacidophilic, Metal-Mobilizing Type-Strain Members of the Archaeal Family Sulfolobaceae: Acidianus brierleyi DSM-1651T, Acidianus sulfidivorans DSM-18786T, Metallosphaera hakonensis DSM-7519T, and Metallosphaera prunae DSM-10039T.</title>
        <authorList>
            <person name="Counts J.A."/>
            <person name="Kelly R.M."/>
        </authorList>
    </citation>
    <scope>NUCLEOTIDE SEQUENCE [LARGE SCALE GENOMIC DNA]</scope>
    <source>
        <strain evidence="2 3">HO1-1</strain>
    </source>
</reference>
<evidence type="ECO:0000313" key="2">
    <source>
        <dbReference type="EMBL" id="AWR98409.1"/>
    </source>
</evidence>
<dbReference type="Proteomes" id="UP000247586">
    <property type="component" value="Chromosome"/>
</dbReference>
<feature type="transmembrane region" description="Helical" evidence="1">
    <location>
        <begin position="156"/>
        <end position="174"/>
    </location>
</feature>
<protein>
    <submittedName>
        <fullName evidence="2">Nitric oxide response protein</fullName>
    </submittedName>
</protein>
<evidence type="ECO:0000313" key="3">
    <source>
        <dbReference type="Proteomes" id="UP000247586"/>
    </source>
</evidence>
<feature type="transmembrane region" description="Helical" evidence="1">
    <location>
        <begin position="98"/>
        <end position="119"/>
    </location>
</feature>
<feature type="transmembrane region" description="Helical" evidence="1">
    <location>
        <begin position="257"/>
        <end position="282"/>
    </location>
</feature>
<organism evidence="2 3">
    <name type="scientific">Metallosphaera hakonensis JCM 8857 = DSM 7519</name>
    <dbReference type="NCBI Taxonomy" id="1293036"/>
    <lineage>
        <taxon>Archaea</taxon>
        <taxon>Thermoproteota</taxon>
        <taxon>Thermoprotei</taxon>
        <taxon>Sulfolobales</taxon>
        <taxon>Sulfolobaceae</taxon>
        <taxon>Metallosphaera</taxon>
    </lineage>
</organism>
<accession>A0A2U9IQT4</accession>
<feature type="transmembrane region" description="Helical" evidence="1">
    <location>
        <begin position="74"/>
        <end position="92"/>
    </location>
</feature>
<reference evidence="3" key="2">
    <citation type="submission" date="2020-03" db="EMBL/GenBank/DDBJ databases">
        <title>Complete Genome Sequences of Extremely Thermoacidophilic, Metal-Mobilizing Type-Strain Members of the Archaeal Family Sulfolobaceae: Acidianus brierleyi DSM-1651T, Acidianus sulfidivorans DSM-18786T, Metallosphaera hakonensis DSM-7519T, and Metallosphaera prunae DSM-10039T.</title>
        <authorList>
            <person name="Counts J.A."/>
            <person name="Kelly R.M."/>
        </authorList>
    </citation>
    <scope>NUCLEOTIDE SEQUENCE [LARGE SCALE GENOMIC DNA]</scope>
    <source>
        <strain evidence="3">HO1-1</strain>
    </source>
</reference>
<feature type="transmembrane region" description="Helical" evidence="1">
    <location>
        <begin position="186"/>
        <end position="203"/>
    </location>
</feature>
<dbReference type="OrthoDB" id="29268at2157"/>
<keyword evidence="1" id="KW-1133">Transmembrane helix</keyword>
<dbReference type="EMBL" id="CP029287">
    <property type="protein sequence ID" value="AWR98409.1"/>
    <property type="molecule type" value="Genomic_DNA"/>
</dbReference>